<gene>
    <name evidence="6" type="primary">rsmI</name>
    <name evidence="8" type="ORF">HMPREF9195_00946</name>
</gene>
<comment type="subcellular location">
    <subcellularLocation>
        <location evidence="6">Cytoplasm</location>
    </subcellularLocation>
</comment>
<dbReference type="NCBIfam" id="TIGR00096">
    <property type="entry name" value="16S rRNA (cytidine(1402)-2'-O)-methyltransferase"/>
    <property type="match status" value="1"/>
</dbReference>
<evidence type="ECO:0000256" key="2">
    <source>
        <dbReference type="ARBA" id="ARBA00022552"/>
    </source>
</evidence>
<organism evidence="8 9">
    <name type="scientific">Treponema medium ATCC 700293</name>
    <dbReference type="NCBI Taxonomy" id="1125700"/>
    <lineage>
        <taxon>Bacteria</taxon>
        <taxon>Pseudomonadati</taxon>
        <taxon>Spirochaetota</taxon>
        <taxon>Spirochaetia</taxon>
        <taxon>Spirochaetales</taxon>
        <taxon>Treponemataceae</taxon>
        <taxon>Treponema</taxon>
    </lineage>
</organism>
<evidence type="ECO:0000313" key="8">
    <source>
        <dbReference type="EMBL" id="EPF29165.1"/>
    </source>
</evidence>
<comment type="function">
    <text evidence="6">Catalyzes the 2'-O-methylation of the ribose of cytidine 1402 (C1402) in 16S rRNA.</text>
</comment>
<dbReference type="PANTHER" id="PTHR46111">
    <property type="entry name" value="RIBOSOMAL RNA SMALL SUBUNIT METHYLTRANSFERASE I"/>
    <property type="match status" value="1"/>
</dbReference>
<comment type="similarity">
    <text evidence="6">Belongs to the methyltransferase superfamily. RsmI family.</text>
</comment>
<keyword evidence="2 6" id="KW-0698">rRNA processing</keyword>
<feature type="domain" description="Tetrapyrrole methylase" evidence="7">
    <location>
        <begin position="36"/>
        <end position="234"/>
    </location>
</feature>
<dbReference type="Proteomes" id="UP000014634">
    <property type="component" value="Unassembled WGS sequence"/>
</dbReference>
<dbReference type="InterPro" id="IPR018063">
    <property type="entry name" value="SAM_MeTrfase_RsmI_CS"/>
</dbReference>
<proteinExistence type="inferred from homology"/>
<evidence type="ECO:0000256" key="3">
    <source>
        <dbReference type="ARBA" id="ARBA00022603"/>
    </source>
</evidence>
<dbReference type="InterPro" id="IPR035996">
    <property type="entry name" value="4pyrrol_Methylase_sf"/>
</dbReference>
<sequence>MNHESGESNVPIPIRYTIHGLAATYKTQYTFIVASLYVVGTPIGNLGDITVRALEIFKTADYIACEDTRHTLGLLTHFEIRKPLISCRAQNEAEAAQKIIGLLADGKNVAYASDAGTPALSDPGAVLVKLVREAGYPVVPIPGASAFAAMVSIAGTGDSSVLFEGFLSPKQGRRKRRLQELFDMQTGFVLYESPFRIIKLLQDIADIDSKRQVVVGRELTKLHEEILSGSVSDILHTLQERQSIKGEFSVFVSGKA</sequence>
<evidence type="ECO:0000256" key="1">
    <source>
        <dbReference type="ARBA" id="ARBA00022490"/>
    </source>
</evidence>
<dbReference type="PROSITE" id="PS01296">
    <property type="entry name" value="RSMI"/>
    <property type="match status" value="1"/>
</dbReference>
<keyword evidence="4 6" id="KW-0808">Transferase</keyword>
<evidence type="ECO:0000313" key="9">
    <source>
        <dbReference type="Proteomes" id="UP000014634"/>
    </source>
</evidence>
<dbReference type="Gene3D" id="3.40.1010.10">
    <property type="entry name" value="Cobalt-precorrin-4 Transmethylase, Domain 1"/>
    <property type="match status" value="1"/>
</dbReference>
<dbReference type="EMBL" id="ATFE01000006">
    <property type="protein sequence ID" value="EPF29165.1"/>
    <property type="molecule type" value="Genomic_DNA"/>
</dbReference>
<dbReference type="EC" id="2.1.1.198" evidence="6"/>
<dbReference type="InterPro" id="IPR014777">
    <property type="entry name" value="4pyrrole_Mease_sub1"/>
</dbReference>
<dbReference type="HAMAP" id="MF_01877">
    <property type="entry name" value="16SrRNA_methyltr_I"/>
    <property type="match status" value="1"/>
</dbReference>
<dbReference type="AlphaFoldDB" id="A0AA87NMU7"/>
<dbReference type="Pfam" id="PF00590">
    <property type="entry name" value="TP_methylase"/>
    <property type="match status" value="1"/>
</dbReference>
<dbReference type="FunFam" id="3.40.1010.10:FF:000007">
    <property type="entry name" value="Ribosomal RNA small subunit methyltransferase I"/>
    <property type="match status" value="1"/>
</dbReference>
<dbReference type="GO" id="GO:0005737">
    <property type="term" value="C:cytoplasm"/>
    <property type="evidence" value="ECO:0007669"/>
    <property type="project" value="UniProtKB-SubCell"/>
</dbReference>
<evidence type="ECO:0000259" key="7">
    <source>
        <dbReference type="Pfam" id="PF00590"/>
    </source>
</evidence>
<dbReference type="SUPFAM" id="SSF53790">
    <property type="entry name" value="Tetrapyrrole methylase"/>
    <property type="match status" value="1"/>
</dbReference>
<protein>
    <recommendedName>
        <fullName evidence="6">Ribosomal RNA small subunit methyltransferase I</fullName>
        <ecNumber evidence="6">2.1.1.198</ecNumber>
    </recommendedName>
    <alternativeName>
        <fullName evidence="6">16S rRNA 2'-O-ribose C1402 methyltransferase</fullName>
    </alternativeName>
    <alternativeName>
        <fullName evidence="6">rRNA (cytidine-2'-O-)-methyltransferase RsmI</fullName>
    </alternativeName>
</protein>
<evidence type="ECO:0000256" key="4">
    <source>
        <dbReference type="ARBA" id="ARBA00022679"/>
    </source>
</evidence>
<comment type="catalytic activity">
    <reaction evidence="6">
        <text>cytidine(1402) in 16S rRNA + S-adenosyl-L-methionine = 2'-O-methylcytidine(1402) in 16S rRNA + S-adenosyl-L-homocysteine + H(+)</text>
        <dbReference type="Rhea" id="RHEA:42924"/>
        <dbReference type="Rhea" id="RHEA-COMP:10285"/>
        <dbReference type="Rhea" id="RHEA-COMP:10286"/>
        <dbReference type="ChEBI" id="CHEBI:15378"/>
        <dbReference type="ChEBI" id="CHEBI:57856"/>
        <dbReference type="ChEBI" id="CHEBI:59789"/>
        <dbReference type="ChEBI" id="CHEBI:74495"/>
        <dbReference type="ChEBI" id="CHEBI:82748"/>
        <dbReference type="EC" id="2.1.1.198"/>
    </reaction>
</comment>
<dbReference type="InterPro" id="IPR000878">
    <property type="entry name" value="4pyrrol_Mease"/>
</dbReference>
<comment type="caution">
    <text evidence="8">The sequence shown here is derived from an EMBL/GenBank/DDBJ whole genome shotgun (WGS) entry which is preliminary data.</text>
</comment>
<reference evidence="8 9" key="1">
    <citation type="submission" date="2013-04" db="EMBL/GenBank/DDBJ databases">
        <title>The Genome Sequence of Treponema medium ATCC 700293.</title>
        <authorList>
            <consortium name="The Broad Institute Genomics Platform"/>
            <person name="Earl A."/>
            <person name="Ward D."/>
            <person name="Feldgarden M."/>
            <person name="Gevers D."/>
            <person name="Leonetti C."/>
            <person name="Blanton J.M."/>
            <person name="Dewhirst F.E."/>
            <person name="Izard J."/>
            <person name="Walker B."/>
            <person name="Young S."/>
            <person name="Zeng Q."/>
            <person name="Gargeya S."/>
            <person name="Fitzgerald M."/>
            <person name="Haas B."/>
            <person name="Abouelleil A."/>
            <person name="Allen A.W."/>
            <person name="Alvarado L."/>
            <person name="Arachchi H.M."/>
            <person name="Berlin A.M."/>
            <person name="Chapman S.B."/>
            <person name="Gainer-Dewar J."/>
            <person name="Goldberg J."/>
            <person name="Griggs A."/>
            <person name="Gujja S."/>
            <person name="Hansen M."/>
            <person name="Howarth C."/>
            <person name="Imamovic A."/>
            <person name="Ireland A."/>
            <person name="Larimer J."/>
            <person name="McCowan C."/>
            <person name="Murphy C."/>
            <person name="Pearson M."/>
            <person name="Poon T.W."/>
            <person name="Priest M."/>
            <person name="Roberts A."/>
            <person name="Saif S."/>
            <person name="Shea T."/>
            <person name="Sisk P."/>
            <person name="Sykes S."/>
            <person name="Wortman J."/>
            <person name="Nusbaum C."/>
            <person name="Birren B."/>
        </authorList>
    </citation>
    <scope>NUCLEOTIDE SEQUENCE [LARGE SCALE GENOMIC DNA]</scope>
    <source>
        <strain evidence="8 9">ATCC 700293</strain>
    </source>
</reference>
<dbReference type="InterPro" id="IPR008189">
    <property type="entry name" value="rRNA_ssu_MeTfrase_I"/>
</dbReference>
<dbReference type="CDD" id="cd11648">
    <property type="entry name" value="RsmI"/>
    <property type="match status" value="1"/>
</dbReference>
<dbReference type="Gene3D" id="3.30.950.10">
    <property type="entry name" value="Methyltransferase, Cobalt-precorrin-4 Transmethylase, Domain 2"/>
    <property type="match status" value="1"/>
</dbReference>
<dbReference type="PIRSF" id="PIRSF005917">
    <property type="entry name" value="MTase_YraL"/>
    <property type="match status" value="1"/>
</dbReference>
<dbReference type="InterPro" id="IPR014776">
    <property type="entry name" value="4pyrrole_Mease_sub2"/>
</dbReference>
<evidence type="ECO:0000256" key="6">
    <source>
        <dbReference type="HAMAP-Rule" id="MF_01877"/>
    </source>
</evidence>
<keyword evidence="3 6" id="KW-0489">Methyltransferase</keyword>
<keyword evidence="1 6" id="KW-0963">Cytoplasm</keyword>
<dbReference type="GO" id="GO:0070677">
    <property type="term" value="F:rRNA (cytosine-2'-O-)-methyltransferase activity"/>
    <property type="evidence" value="ECO:0007669"/>
    <property type="project" value="UniProtKB-UniRule"/>
</dbReference>
<dbReference type="PANTHER" id="PTHR46111:SF1">
    <property type="entry name" value="RIBOSOMAL RNA SMALL SUBUNIT METHYLTRANSFERASE I"/>
    <property type="match status" value="1"/>
</dbReference>
<evidence type="ECO:0000256" key="5">
    <source>
        <dbReference type="ARBA" id="ARBA00022691"/>
    </source>
</evidence>
<keyword evidence="5 6" id="KW-0949">S-adenosyl-L-methionine</keyword>
<name>A0AA87NMU7_TREMD</name>
<accession>A0AA87NMU7</accession>